<name>A0A371GH27_MUCPR</name>
<protein>
    <submittedName>
        <fullName evidence="2">Uncharacterized protein</fullName>
    </submittedName>
</protein>
<dbReference type="Proteomes" id="UP000257109">
    <property type="component" value="Unassembled WGS sequence"/>
</dbReference>
<evidence type="ECO:0000313" key="2">
    <source>
        <dbReference type="EMBL" id="RDX89826.1"/>
    </source>
</evidence>
<accession>A0A371GH27</accession>
<feature type="non-terminal residue" evidence="2">
    <location>
        <position position="1"/>
    </location>
</feature>
<reference evidence="2" key="1">
    <citation type="submission" date="2018-05" db="EMBL/GenBank/DDBJ databases">
        <title>Draft genome of Mucuna pruriens seed.</title>
        <authorList>
            <person name="Nnadi N.E."/>
            <person name="Vos R."/>
            <person name="Hasami M.H."/>
            <person name="Devisetty U.K."/>
            <person name="Aguiy J.C."/>
        </authorList>
    </citation>
    <scope>NUCLEOTIDE SEQUENCE [LARGE SCALE GENOMIC DNA]</scope>
    <source>
        <strain evidence="2">JCA_2017</strain>
    </source>
</reference>
<dbReference type="AlphaFoldDB" id="A0A371GH27"/>
<keyword evidence="1" id="KW-0812">Transmembrane</keyword>
<keyword evidence="1" id="KW-0472">Membrane</keyword>
<gene>
    <name evidence="2" type="ORF">CR513_28401</name>
</gene>
<proteinExistence type="predicted"/>
<comment type="caution">
    <text evidence="2">The sequence shown here is derived from an EMBL/GenBank/DDBJ whole genome shotgun (WGS) entry which is preliminary data.</text>
</comment>
<keyword evidence="1" id="KW-1133">Transmembrane helix</keyword>
<evidence type="ECO:0000256" key="1">
    <source>
        <dbReference type="SAM" id="Phobius"/>
    </source>
</evidence>
<sequence length="98" mass="11361">MRVNLCILINYKKVNPPKLSNMDHTNFSTRIDCKKMPTFDKLDFEDISYVKYFRALGPLTISFLNIITCELTYCISLIGFFVPKKLVMNLNTILATMN</sequence>
<organism evidence="2 3">
    <name type="scientific">Mucuna pruriens</name>
    <name type="common">Velvet bean</name>
    <name type="synonym">Dolichos pruriens</name>
    <dbReference type="NCBI Taxonomy" id="157652"/>
    <lineage>
        <taxon>Eukaryota</taxon>
        <taxon>Viridiplantae</taxon>
        <taxon>Streptophyta</taxon>
        <taxon>Embryophyta</taxon>
        <taxon>Tracheophyta</taxon>
        <taxon>Spermatophyta</taxon>
        <taxon>Magnoliopsida</taxon>
        <taxon>eudicotyledons</taxon>
        <taxon>Gunneridae</taxon>
        <taxon>Pentapetalae</taxon>
        <taxon>rosids</taxon>
        <taxon>fabids</taxon>
        <taxon>Fabales</taxon>
        <taxon>Fabaceae</taxon>
        <taxon>Papilionoideae</taxon>
        <taxon>50 kb inversion clade</taxon>
        <taxon>NPAAA clade</taxon>
        <taxon>indigoferoid/millettioid clade</taxon>
        <taxon>Phaseoleae</taxon>
        <taxon>Mucuna</taxon>
    </lineage>
</organism>
<dbReference type="EMBL" id="QJKJ01005561">
    <property type="protein sequence ID" value="RDX89826.1"/>
    <property type="molecule type" value="Genomic_DNA"/>
</dbReference>
<feature type="transmembrane region" description="Helical" evidence="1">
    <location>
        <begin position="59"/>
        <end position="82"/>
    </location>
</feature>
<keyword evidence="3" id="KW-1185">Reference proteome</keyword>
<evidence type="ECO:0000313" key="3">
    <source>
        <dbReference type="Proteomes" id="UP000257109"/>
    </source>
</evidence>